<dbReference type="Proteomes" id="UP001370490">
    <property type="component" value="Unassembled WGS sequence"/>
</dbReference>
<protein>
    <submittedName>
        <fullName evidence="1">Uncharacterized protein</fullName>
    </submittedName>
</protein>
<name>A0AAN8UN74_9MAGN</name>
<gene>
    <name evidence="1" type="ORF">RJ641_023078</name>
</gene>
<dbReference type="PANTHER" id="PTHR37383:SF1">
    <property type="entry name" value="OS01G0694200 PROTEIN"/>
    <property type="match status" value="1"/>
</dbReference>
<feature type="non-terminal residue" evidence="1">
    <location>
        <position position="566"/>
    </location>
</feature>
<proteinExistence type="predicted"/>
<accession>A0AAN8UN74</accession>
<sequence length="566" mass="61529">MVVIQASKLNLTNLSLSSPHVLSLIVDPSSLSLALIHSDSSISLYPNLSHLSPSFSSSPSLPPPQTIIPSPSSSCCFLKILNPNPNPNLDSRVVFLVSSPIDGGRSVLLQFWILGKIKQVFSRVGVICNQSGIHSHEKLGVVVSLNHGISVKLCGSVNVFAMQCVSARQIWIFAVKLVGDDDDGAVKLMKCAVIDCCLPIFTMSVSFGFLILGESDGVRVFPLRPLVKGRAKKQQGLVPKVNHGLNKHKVSLPNGEIPKKGAINGLYGSVMTLAKYENGGIAEGTSEIISDERLDAKIDKNCSTVKFKPVKLRQDSSKESARFVAFRKKGADHPNSKTTALVSAKAIAVQALSHKKFLVLDSAGDLHLLCLATPVIGSEITCNMRQFTDTMKVQKLAIFADISIKTQTFWISDGSYTVQKMAMSDADTSDDESDRNGSKEKTVQLSVLQAIFTSEKIQDIVPLAANALLILGQALHMPSIEMVFVFQQHLDDLCLVKEDRGSMSCLRAVGSIFQYVIEVKSCSCLVNPVEHIITRTLSSKSLLFKLIRMQFLALQNIKALQLETTL</sequence>
<evidence type="ECO:0000313" key="1">
    <source>
        <dbReference type="EMBL" id="KAK6913477.1"/>
    </source>
</evidence>
<dbReference type="PANTHER" id="PTHR37383">
    <property type="entry name" value="OS01G0694200 PROTEIN"/>
    <property type="match status" value="1"/>
</dbReference>
<organism evidence="1 2">
    <name type="scientific">Dillenia turbinata</name>
    <dbReference type="NCBI Taxonomy" id="194707"/>
    <lineage>
        <taxon>Eukaryota</taxon>
        <taxon>Viridiplantae</taxon>
        <taxon>Streptophyta</taxon>
        <taxon>Embryophyta</taxon>
        <taxon>Tracheophyta</taxon>
        <taxon>Spermatophyta</taxon>
        <taxon>Magnoliopsida</taxon>
        <taxon>eudicotyledons</taxon>
        <taxon>Gunneridae</taxon>
        <taxon>Pentapetalae</taxon>
        <taxon>Dilleniales</taxon>
        <taxon>Dilleniaceae</taxon>
        <taxon>Dillenia</taxon>
    </lineage>
</organism>
<evidence type="ECO:0000313" key="2">
    <source>
        <dbReference type="Proteomes" id="UP001370490"/>
    </source>
</evidence>
<dbReference type="EMBL" id="JBAMMX010000027">
    <property type="protein sequence ID" value="KAK6913477.1"/>
    <property type="molecule type" value="Genomic_DNA"/>
</dbReference>
<reference evidence="1 2" key="1">
    <citation type="submission" date="2023-12" db="EMBL/GenBank/DDBJ databases">
        <title>A high-quality genome assembly for Dillenia turbinata (Dilleniales).</title>
        <authorList>
            <person name="Chanderbali A."/>
        </authorList>
    </citation>
    <scope>NUCLEOTIDE SEQUENCE [LARGE SCALE GENOMIC DNA]</scope>
    <source>
        <strain evidence="1">LSX21</strain>
        <tissue evidence="1">Leaf</tissue>
    </source>
</reference>
<comment type="caution">
    <text evidence="1">The sequence shown here is derived from an EMBL/GenBank/DDBJ whole genome shotgun (WGS) entry which is preliminary data.</text>
</comment>
<dbReference type="AlphaFoldDB" id="A0AAN8UN74"/>
<keyword evidence="2" id="KW-1185">Reference proteome</keyword>